<accession>A0A0U2WRM2</accession>
<protein>
    <submittedName>
        <fullName evidence="1">Tautomerase</fullName>
    </submittedName>
</protein>
<sequence length="130" mass="14757">MPLLKFDLVEGLSKEEIQTILDVTHSVVLASFDVPTGDRYQIVTQHKPFEMVMEDTGLGFKRDPTKMISLTVISRERTTAQKEKFYRLLAQQLDELCGITPENLLISFVINNDADWSFGFGKAQFLTGEL</sequence>
<dbReference type="EMBL" id="CP013655">
    <property type="protein sequence ID" value="ALS36217.1"/>
    <property type="molecule type" value="Genomic_DNA"/>
</dbReference>
<dbReference type="SUPFAM" id="SSF55331">
    <property type="entry name" value="Tautomerase/MIF"/>
    <property type="match status" value="1"/>
</dbReference>
<dbReference type="PANTHER" id="PTHR38460:SF1">
    <property type="entry name" value="TAUTOMERASE YOLI-RELATED"/>
    <property type="match status" value="1"/>
</dbReference>
<dbReference type="AlphaFoldDB" id="A0A0U2WRM2"/>
<dbReference type="InterPro" id="IPR014347">
    <property type="entry name" value="Tautomerase/MIF_sf"/>
</dbReference>
<dbReference type="RefSeq" id="WP_208929483.1">
    <property type="nucleotide sequence ID" value="NZ_CP013655.1"/>
</dbReference>
<proteinExistence type="predicted"/>
<dbReference type="InterPro" id="IPR037479">
    <property type="entry name" value="Tauto_MSAD"/>
</dbReference>
<dbReference type="Proteomes" id="UP000067523">
    <property type="component" value="Chromosome"/>
</dbReference>
<name>A0A0U2WRM2_9ENTE</name>
<evidence type="ECO:0000313" key="2">
    <source>
        <dbReference type="Proteomes" id="UP000067523"/>
    </source>
</evidence>
<dbReference type="Gene3D" id="3.30.429.10">
    <property type="entry name" value="Macrophage Migration Inhibitory Factor"/>
    <property type="match status" value="1"/>
</dbReference>
<reference evidence="2" key="1">
    <citation type="submission" date="2015-12" db="EMBL/GenBank/DDBJ databases">
        <authorList>
            <person name="Lauer A."/>
            <person name="Humrighouse B."/>
            <person name="Loparev V."/>
            <person name="Shewmaker P.L."/>
            <person name="Whitney A.M."/>
            <person name="McLaughlin R.W."/>
        </authorList>
    </citation>
    <scope>NUCLEOTIDE SEQUENCE [LARGE SCALE GENOMIC DNA]</scope>
    <source>
        <strain evidence="2">LMG 26678</strain>
    </source>
</reference>
<dbReference type="PANTHER" id="PTHR38460">
    <property type="entry name" value="TAUTOMERASE YOLI-RELATED"/>
    <property type="match status" value="1"/>
</dbReference>
<gene>
    <name evidence="1" type="ORF">ATZ35_03285</name>
</gene>
<dbReference type="STRING" id="118060.ATZ35_03285"/>
<organism evidence="1 2">
    <name type="scientific">Enterococcus rotai</name>
    <dbReference type="NCBI Taxonomy" id="118060"/>
    <lineage>
        <taxon>Bacteria</taxon>
        <taxon>Bacillati</taxon>
        <taxon>Bacillota</taxon>
        <taxon>Bacilli</taxon>
        <taxon>Lactobacillales</taxon>
        <taxon>Enterococcaceae</taxon>
        <taxon>Enterococcus</taxon>
    </lineage>
</organism>
<evidence type="ECO:0000313" key="1">
    <source>
        <dbReference type="EMBL" id="ALS36217.1"/>
    </source>
</evidence>
<dbReference type="Pfam" id="PF14552">
    <property type="entry name" value="Tautomerase_2"/>
    <property type="match status" value="1"/>
</dbReference>
<keyword evidence="2" id="KW-1185">Reference proteome</keyword>
<dbReference type="KEGG" id="erx:ATZ35_03285"/>